<accession>A0A506U5V3</accession>
<dbReference type="InterPro" id="IPR018062">
    <property type="entry name" value="HTH_AraC-typ_CS"/>
</dbReference>
<dbReference type="GO" id="GO:0003700">
    <property type="term" value="F:DNA-binding transcription factor activity"/>
    <property type="evidence" value="ECO:0007669"/>
    <property type="project" value="InterPro"/>
</dbReference>
<dbReference type="GO" id="GO:0043565">
    <property type="term" value="F:sequence-specific DNA binding"/>
    <property type="evidence" value="ECO:0007669"/>
    <property type="project" value="InterPro"/>
</dbReference>
<comment type="caution">
    <text evidence="5">The sequence shown here is derived from an EMBL/GenBank/DDBJ whole genome shotgun (WGS) entry which is preliminary data.</text>
</comment>
<keyword evidence="2" id="KW-0238">DNA-binding</keyword>
<evidence type="ECO:0000256" key="2">
    <source>
        <dbReference type="ARBA" id="ARBA00023125"/>
    </source>
</evidence>
<dbReference type="PANTHER" id="PTHR46796:SF7">
    <property type="entry name" value="ARAC FAMILY TRANSCRIPTIONAL REGULATOR"/>
    <property type="match status" value="1"/>
</dbReference>
<keyword evidence="1" id="KW-0805">Transcription regulation</keyword>
<dbReference type="SUPFAM" id="SSF46689">
    <property type="entry name" value="Homeodomain-like"/>
    <property type="match status" value="2"/>
</dbReference>
<evidence type="ECO:0000313" key="6">
    <source>
        <dbReference type="Proteomes" id="UP000318801"/>
    </source>
</evidence>
<dbReference type="OrthoDB" id="9783876at2"/>
<dbReference type="InterPro" id="IPR050204">
    <property type="entry name" value="AraC_XylS_family_regulators"/>
</dbReference>
<evidence type="ECO:0000313" key="5">
    <source>
        <dbReference type="EMBL" id="TPW28464.1"/>
    </source>
</evidence>
<dbReference type="Proteomes" id="UP000318801">
    <property type="component" value="Unassembled WGS sequence"/>
</dbReference>
<dbReference type="PANTHER" id="PTHR46796">
    <property type="entry name" value="HTH-TYPE TRANSCRIPTIONAL ACTIVATOR RHAS-RELATED"/>
    <property type="match status" value="1"/>
</dbReference>
<dbReference type="Gene3D" id="1.10.10.60">
    <property type="entry name" value="Homeodomain-like"/>
    <property type="match status" value="2"/>
</dbReference>
<sequence>MDPLSDVLSLLQVKSYMFGGFEVGGPWSVSYGEHKGIKCYGITSGACFLAVEGAGAPVRLVEGDLFILPRGLPFRLATDLDLEPVDFREFLQRPADGGVVMINGGGDFGMIGGHFAITGGSAGMLIDVLPPIVHINRQDDREAFLWSIARMRHELAEPRPGSYLMGEHMAHMLLLQALRAYLEGNEHRDAGWLSALTDPQIGAAISAIHAEPSRRWTLAGLAQQAGMSRSSFAERFRRLVGSTPMDYLTRWRMLLAADRLKSAKEPVGRIALSLGYESEAAFSTAFKRVMGTSPRQHGDKAA</sequence>
<dbReference type="InterPro" id="IPR018060">
    <property type="entry name" value="HTH_AraC"/>
</dbReference>
<reference evidence="5 6" key="1">
    <citation type="submission" date="2019-06" db="EMBL/GenBank/DDBJ databases">
        <authorList>
            <person name="Li M."/>
        </authorList>
    </citation>
    <scope>NUCLEOTIDE SEQUENCE [LARGE SCALE GENOMIC DNA]</scope>
    <source>
        <strain evidence="5 6">BGMRC2036</strain>
    </source>
</reference>
<dbReference type="InterPro" id="IPR032783">
    <property type="entry name" value="AraC_lig"/>
</dbReference>
<organism evidence="5 6">
    <name type="scientific">Martelella alba</name>
    <dbReference type="NCBI Taxonomy" id="2590451"/>
    <lineage>
        <taxon>Bacteria</taxon>
        <taxon>Pseudomonadati</taxon>
        <taxon>Pseudomonadota</taxon>
        <taxon>Alphaproteobacteria</taxon>
        <taxon>Hyphomicrobiales</taxon>
        <taxon>Aurantimonadaceae</taxon>
        <taxon>Martelella</taxon>
    </lineage>
</organism>
<gene>
    <name evidence="5" type="ORF">FJU08_16745</name>
</gene>
<protein>
    <submittedName>
        <fullName evidence="5">AraC family transcriptional regulator</fullName>
    </submittedName>
</protein>
<keyword evidence="3" id="KW-0804">Transcription</keyword>
<dbReference type="SMART" id="SM00342">
    <property type="entry name" value="HTH_ARAC"/>
    <property type="match status" value="1"/>
</dbReference>
<dbReference type="PROSITE" id="PS00041">
    <property type="entry name" value="HTH_ARAC_FAMILY_1"/>
    <property type="match status" value="1"/>
</dbReference>
<evidence type="ECO:0000256" key="1">
    <source>
        <dbReference type="ARBA" id="ARBA00023015"/>
    </source>
</evidence>
<dbReference type="InterPro" id="IPR009057">
    <property type="entry name" value="Homeodomain-like_sf"/>
</dbReference>
<dbReference type="RefSeq" id="WP_141150183.1">
    <property type="nucleotide sequence ID" value="NZ_VHLG01000012.1"/>
</dbReference>
<keyword evidence="6" id="KW-1185">Reference proteome</keyword>
<proteinExistence type="predicted"/>
<dbReference type="EMBL" id="VHLG01000012">
    <property type="protein sequence ID" value="TPW28464.1"/>
    <property type="molecule type" value="Genomic_DNA"/>
</dbReference>
<evidence type="ECO:0000259" key="4">
    <source>
        <dbReference type="PROSITE" id="PS01124"/>
    </source>
</evidence>
<feature type="domain" description="HTH araC/xylS-type" evidence="4">
    <location>
        <begin position="202"/>
        <end position="300"/>
    </location>
</feature>
<dbReference type="Pfam" id="PF12833">
    <property type="entry name" value="HTH_18"/>
    <property type="match status" value="1"/>
</dbReference>
<name>A0A506U5V3_9HYPH</name>
<dbReference type="PROSITE" id="PS01124">
    <property type="entry name" value="HTH_ARAC_FAMILY_2"/>
    <property type="match status" value="1"/>
</dbReference>
<dbReference type="AlphaFoldDB" id="A0A506U5V3"/>
<dbReference type="Pfam" id="PF12852">
    <property type="entry name" value="Cupin_6"/>
    <property type="match status" value="1"/>
</dbReference>
<evidence type="ECO:0000256" key="3">
    <source>
        <dbReference type="ARBA" id="ARBA00023163"/>
    </source>
</evidence>